<feature type="domain" description="Secretion system C-terminal sorting" evidence="2">
    <location>
        <begin position="173"/>
        <end position="243"/>
    </location>
</feature>
<dbReference type="Proteomes" id="UP000198412">
    <property type="component" value="Unassembled WGS sequence"/>
</dbReference>
<proteinExistence type="predicted"/>
<keyword evidence="1" id="KW-0732">Signal</keyword>
<accession>A0A238X0Y9</accession>
<dbReference type="Pfam" id="PF18962">
    <property type="entry name" value="Por_Secre_tail"/>
    <property type="match status" value="1"/>
</dbReference>
<dbReference type="EMBL" id="FZNX01000002">
    <property type="protein sequence ID" value="SNR51549.1"/>
    <property type="molecule type" value="Genomic_DNA"/>
</dbReference>
<evidence type="ECO:0000256" key="1">
    <source>
        <dbReference type="ARBA" id="ARBA00022729"/>
    </source>
</evidence>
<keyword evidence="4" id="KW-1185">Reference proteome</keyword>
<dbReference type="OrthoDB" id="1056765at2"/>
<reference evidence="4" key="1">
    <citation type="submission" date="2017-06" db="EMBL/GenBank/DDBJ databases">
        <authorList>
            <person name="Varghese N."/>
            <person name="Submissions S."/>
        </authorList>
    </citation>
    <scope>NUCLEOTIDE SEQUENCE [LARGE SCALE GENOMIC DNA]</scope>
    <source>
        <strain evidence="4">DSM 27993</strain>
    </source>
</reference>
<dbReference type="RefSeq" id="WP_089377678.1">
    <property type="nucleotide sequence ID" value="NZ_FZNX01000002.1"/>
</dbReference>
<name>A0A238X0Y9_9FLAO</name>
<dbReference type="InterPro" id="IPR026444">
    <property type="entry name" value="Secre_tail"/>
</dbReference>
<dbReference type="NCBIfam" id="TIGR04183">
    <property type="entry name" value="Por_Secre_tail"/>
    <property type="match status" value="1"/>
</dbReference>
<protein>
    <submittedName>
        <fullName evidence="3">Por secretion system C-terminal sorting domain-containing protein</fullName>
    </submittedName>
</protein>
<evidence type="ECO:0000313" key="4">
    <source>
        <dbReference type="Proteomes" id="UP000198412"/>
    </source>
</evidence>
<gene>
    <name evidence="3" type="ORF">SAMN04488111_1352</name>
</gene>
<dbReference type="AlphaFoldDB" id="A0A238X0Y9"/>
<evidence type="ECO:0000259" key="2">
    <source>
        <dbReference type="Pfam" id="PF18962"/>
    </source>
</evidence>
<evidence type="ECO:0000313" key="3">
    <source>
        <dbReference type="EMBL" id="SNR51549.1"/>
    </source>
</evidence>
<organism evidence="3 4">
    <name type="scientific">Lutibacter flavus</name>
    <dbReference type="NCBI Taxonomy" id="691689"/>
    <lineage>
        <taxon>Bacteria</taxon>
        <taxon>Pseudomonadati</taxon>
        <taxon>Bacteroidota</taxon>
        <taxon>Flavobacteriia</taxon>
        <taxon>Flavobacteriales</taxon>
        <taxon>Flavobacteriaceae</taxon>
        <taxon>Lutibacter</taxon>
    </lineage>
</organism>
<sequence>MKNLYLLLFTLFITGLSFGQDVYISEINYTGSKPGIELTGVGETDLSGWSLAFYEGTNRKVYKIIDLTERLDNSILWKDVPDISLGHPKGAGVALIDGDGNVVEFLFNYGSSAFEAKDGPAQGFENVNVGSTSGEESIQRTATGWVVAEPTPGDPSSNRSLGVVKNQIEGFNVYPNPVRDGIISITTKSSLEKYVVIYSILGSVVYQNTVRANETINVSNLNTGLYFVQVEEDDKVSVKKILIN</sequence>